<comment type="subcellular location">
    <subcellularLocation>
        <location evidence="1">Nucleus</location>
    </subcellularLocation>
</comment>
<evidence type="ECO:0000313" key="12">
    <source>
        <dbReference type="Proteomes" id="UP001472677"/>
    </source>
</evidence>
<comment type="caution">
    <text evidence="11">The sequence shown here is derived from an EMBL/GenBank/DDBJ whole genome shotgun (WGS) entry which is preliminary data.</text>
</comment>
<keyword evidence="7" id="KW-0539">Nucleus</keyword>
<dbReference type="PANTHER" id="PTHR31194">
    <property type="entry name" value="SHN SHINE , DNA BINDING / TRANSCRIPTION FACTOR"/>
    <property type="match status" value="1"/>
</dbReference>
<dbReference type="SMART" id="SM00380">
    <property type="entry name" value="AP2"/>
    <property type="match status" value="1"/>
</dbReference>
<feature type="region of interest" description="Disordered" evidence="9">
    <location>
        <begin position="1"/>
        <end position="25"/>
    </location>
</feature>
<dbReference type="PRINTS" id="PR00367">
    <property type="entry name" value="ETHRSPELEMNT"/>
</dbReference>
<dbReference type="Proteomes" id="UP001472677">
    <property type="component" value="Unassembled WGS sequence"/>
</dbReference>
<reference evidence="11 12" key="1">
    <citation type="journal article" date="2024" name="G3 (Bethesda)">
        <title>Genome assembly of Hibiscus sabdariffa L. provides insights into metabolisms of medicinal natural products.</title>
        <authorList>
            <person name="Kim T."/>
        </authorList>
    </citation>
    <scope>NUCLEOTIDE SEQUENCE [LARGE SCALE GENOMIC DNA]</scope>
    <source>
        <strain evidence="11">TK-2024</strain>
        <tissue evidence="11">Old leaves</tissue>
    </source>
</reference>
<feature type="domain" description="AP2/ERF" evidence="10">
    <location>
        <begin position="24"/>
        <end position="81"/>
    </location>
</feature>
<gene>
    <name evidence="11" type="ORF">V6N12_020012</name>
</gene>
<evidence type="ECO:0000256" key="2">
    <source>
        <dbReference type="ARBA" id="ARBA00022745"/>
    </source>
</evidence>
<keyword evidence="5" id="KW-0010">Activator</keyword>
<dbReference type="Gene3D" id="3.30.730.10">
    <property type="entry name" value="AP2/ERF domain"/>
    <property type="match status" value="1"/>
</dbReference>
<evidence type="ECO:0000259" key="10">
    <source>
        <dbReference type="PROSITE" id="PS51032"/>
    </source>
</evidence>
<dbReference type="SUPFAM" id="SSF54171">
    <property type="entry name" value="DNA-binding domain"/>
    <property type="match status" value="1"/>
</dbReference>
<evidence type="ECO:0000256" key="8">
    <source>
        <dbReference type="ARBA" id="ARBA00024343"/>
    </source>
</evidence>
<dbReference type="InterPro" id="IPR036955">
    <property type="entry name" value="AP2/ERF_dom_sf"/>
</dbReference>
<accession>A0ABR2B695</accession>
<keyword evidence="4" id="KW-0238">DNA-binding</keyword>
<dbReference type="CDD" id="cd00018">
    <property type="entry name" value="AP2"/>
    <property type="match status" value="1"/>
</dbReference>
<dbReference type="PROSITE" id="PS51032">
    <property type="entry name" value="AP2_ERF"/>
    <property type="match status" value="1"/>
</dbReference>
<dbReference type="EMBL" id="JBBPBM010000169">
    <property type="protein sequence ID" value="KAK8502419.1"/>
    <property type="molecule type" value="Genomic_DNA"/>
</dbReference>
<keyword evidence="2" id="KW-0936">Ethylene signaling pathway</keyword>
<keyword evidence="3" id="KW-0805">Transcription regulation</keyword>
<dbReference type="InterPro" id="IPR001471">
    <property type="entry name" value="AP2/ERF_dom"/>
</dbReference>
<evidence type="ECO:0000256" key="7">
    <source>
        <dbReference type="ARBA" id="ARBA00023242"/>
    </source>
</evidence>
<evidence type="ECO:0000256" key="3">
    <source>
        <dbReference type="ARBA" id="ARBA00023015"/>
    </source>
</evidence>
<evidence type="ECO:0000256" key="5">
    <source>
        <dbReference type="ARBA" id="ARBA00023159"/>
    </source>
</evidence>
<dbReference type="InterPro" id="IPR016177">
    <property type="entry name" value="DNA-bd_dom_sf"/>
</dbReference>
<sequence length="332" mass="35622">MEVPTPTDGVTSRKKKPSSRGHHRFVGVRQRSSGRWVAEIKDSLRKVRLWLGTFDTAEDAARAYDVAARALRGPNARTNFELPQLPSTKCFSIDNLQPFSFEEACGTGSDADGFLGALKAKLHDGKGFGVLSPAKPSLASNSPHNSNNLSIDQSGPKTIPPQGIGTMNPVQGSAEPGSTKPDLVLNHDQACDGQVGAGQIGVQWHQPVQSQGPSMTSMMRSNEATWGTQMKQDPPDSLFNIPTSTAATSSTWPLPGTTDLTVDLMFSGQCPIELQMNMSGRANMVSMPMSQTDGTVIEGIWSSEPQFLHDDSSLCGPIGSWDPYLFAFSALD</sequence>
<evidence type="ECO:0000256" key="6">
    <source>
        <dbReference type="ARBA" id="ARBA00023163"/>
    </source>
</evidence>
<dbReference type="Pfam" id="PF00847">
    <property type="entry name" value="AP2"/>
    <property type="match status" value="1"/>
</dbReference>
<evidence type="ECO:0000256" key="4">
    <source>
        <dbReference type="ARBA" id="ARBA00023125"/>
    </source>
</evidence>
<protein>
    <recommendedName>
        <fullName evidence="10">AP2/ERF domain-containing protein</fullName>
    </recommendedName>
</protein>
<evidence type="ECO:0000256" key="1">
    <source>
        <dbReference type="ARBA" id="ARBA00004123"/>
    </source>
</evidence>
<comment type="similarity">
    <text evidence="8">Belongs to the AP2/ERF transcription factor family. ERF subfamily.</text>
</comment>
<proteinExistence type="inferred from homology"/>
<dbReference type="PANTHER" id="PTHR31194:SF189">
    <property type="entry name" value="AP2_ERF DOMAIN-CONTAINING PROTEIN"/>
    <property type="match status" value="1"/>
</dbReference>
<keyword evidence="12" id="KW-1185">Reference proteome</keyword>
<dbReference type="InterPro" id="IPR050913">
    <property type="entry name" value="AP2/ERF_ERF"/>
</dbReference>
<evidence type="ECO:0000313" key="11">
    <source>
        <dbReference type="EMBL" id="KAK8502419.1"/>
    </source>
</evidence>
<organism evidence="11 12">
    <name type="scientific">Hibiscus sabdariffa</name>
    <name type="common">roselle</name>
    <dbReference type="NCBI Taxonomy" id="183260"/>
    <lineage>
        <taxon>Eukaryota</taxon>
        <taxon>Viridiplantae</taxon>
        <taxon>Streptophyta</taxon>
        <taxon>Embryophyta</taxon>
        <taxon>Tracheophyta</taxon>
        <taxon>Spermatophyta</taxon>
        <taxon>Magnoliopsida</taxon>
        <taxon>eudicotyledons</taxon>
        <taxon>Gunneridae</taxon>
        <taxon>Pentapetalae</taxon>
        <taxon>rosids</taxon>
        <taxon>malvids</taxon>
        <taxon>Malvales</taxon>
        <taxon>Malvaceae</taxon>
        <taxon>Malvoideae</taxon>
        <taxon>Hibiscus</taxon>
    </lineage>
</organism>
<keyword evidence="6" id="KW-0804">Transcription</keyword>
<evidence type="ECO:0000256" key="9">
    <source>
        <dbReference type="SAM" id="MobiDB-lite"/>
    </source>
</evidence>
<feature type="compositionally biased region" description="Basic residues" evidence="9">
    <location>
        <begin position="12"/>
        <end position="25"/>
    </location>
</feature>
<name>A0ABR2B695_9ROSI</name>